<dbReference type="PANTHER" id="PTHR46224:SF48">
    <property type="entry name" value="OS02G0493050 PROTEIN"/>
    <property type="match status" value="1"/>
</dbReference>
<dbReference type="EMBL" id="CM029037">
    <property type="protein sequence ID" value="KAG2658521.1"/>
    <property type="molecule type" value="Genomic_DNA"/>
</dbReference>
<accession>A0A8T0XAB3</accession>
<dbReference type="InterPro" id="IPR011990">
    <property type="entry name" value="TPR-like_helical_dom_sf"/>
</dbReference>
<dbReference type="SUPFAM" id="SSF48452">
    <property type="entry name" value="TPR-like"/>
    <property type="match status" value="1"/>
</dbReference>
<dbReference type="AlphaFoldDB" id="A0A8T0XAB3"/>
<keyword evidence="2" id="KW-1185">Reference proteome</keyword>
<evidence type="ECO:0000313" key="2">
    <source>
        <dbReference type="Proteomes" id="UP000823388"/>
    </source>
</evidence>
<dbReference type="Gene3D" id="1.25.40.10">
    <property type="entry name" value="Tetratricopeptide repeat domain"/>
    <property type="match status" value="1"/>
</dbReference>
<reference evidence="1" key="1">
    <citation type="submission" date="2020-05" db="EMBL/GenBank/DDBJ databases">
        <title>WGS assembly of Panicum virgatum.</title>
        <authorList>
            <person name="Lovell J.T."/>
            <person name="Jenkins J."/>
            <person name="Shu S."/>
            <person name="Juenger T.E."/>
            <person name="Schmutz J."/>
        </authorList>
    </citation>
    <scope>NUCLEOTIDE SEQUENCE</scope>
    <source>
        <strain evidence="1">AP13</strain>
    </source>
</reference>
<comment type="caution">
    <text evidence="1">The sequence shown here is derived from an EMBL/GenBank/DDBJ whole genome shotgun (WGS) entry which is preliminary data.</text>
</comment>
<organism evidence="1 2">
    <name type="scientific">Panicum virgatum</name>
    <name type="common">Blackwell switchgrass</name>
    <dbReference type="NCBI Taxonomy" id="38727"/>
    <lineage>
        <taxon>Eukaryota</taxon>
        <taxon>Viridiplantae</taxon>
        <taxon>Streptophyta</taxon>
        <taxon>Embryophyta</taxon>
        <taxon>Tracheophyta</taxon>
        <taxon>Spermatophyta</taxon>
        <taxon>Magnoliopsida</taxon>
        <taxon>Liliopsida</taxon>
        <taxon>Poales</taxon>
        <taxon>Poaceae</taxon>
        <taxon>PACMAD clade</taxon>
        <taxon>Panicoideae</taxon>
        <taxon>Panicodae</taxon>
        <taxon>Paniceae</taxon>
        <taxon>Panicinae</taxon>
        <taxon>Panicum</taxon>
        <taxon>Panicum sect. Hiantes</taxon>
    </lineage>
</organism>
<protein>
    <submittedName>
        <fullName evidence="1">Uncharacterized protein</fullName>
    </submittedName>
</protein>
<dbReference type="Proteomes" id="UP000823388">
    <property type="component" value="Chromosome 1K"/>
</dbReference>
<dbReference type="PANTHER" id="PTHR46224">
    <property type="entry name" value="ANKYRIN REPEAT FAMILY PROTEIN"/>
    <property type="match status" value="1"/>
</dbReference>
<name>A0A8T0XAB3_PANVG</name>
<gene>
    <name evidence="1" type="ORF">PVAP13_1KG255060</name>
</gene>
<proteinExistence type="predicted"/>
<sequence>MLQGGIGGLSRLTEPQKASKYYYDDTSLYSSMKLCSLKMGQEEQALMDAQHCRMQHDGWAKACYLEGAAQMLLKAYEKPCM</sequence>
<dbReference type="InterPro" id="IPR051616">
    <property type="entry name" value="Cul2-RING_E3_ligase_SR"/>
</dbReference>
<evidence type="ECO:0000313" key="1">
    <source>
        <dbReference type="EMBL" id="KAG2658521.1"/>
    </source>
</evidence>